<name>A0ABN7NYY5_TIMPD</name>
<protein>
    <recommendedName>
        <fullName evidence="4">FH2 domain-containing protein</fullName>
    </recommendedName>
</protein>
<dbReference type="SUPFAM" id="SSF101447">
    <property type="entry name" value="Formin homology 2 domain (FH2 domain)"/>
    <property type="match status" value="1"/>
</dbReference>
<evidence type="ECO:0000256" key="1">
    <source>
        <dbReference type="ARBA" id="ARBA00005271"/>
    </source>
</evidence>
<dbReference type="PANTHER" id="PTHR45920:SF7">
    <property type="entry name" value="FORMIN-G"/>
    <property type="match status" value="1"/>
</dbReference>
<dbReference type="InterPro" id="IPR015425">
    <property type="entry name" value="FH2_Formin"/>
</dbReference>
<dbReference type="Proteomes" id="UP001153148">
    <property type="component" value="Unassembled WGS sequence"/>
</dbReference>
<sequence>MGLKREHRDNLNRLSRSQEVALFSVRGEVAQRLSEADDKVARLELELEKVCQELERYKTLSDIQSLNAQAQADFGSPTEEHKPPPSETAKLVKDDDSLEKPKDPSSLVVPEPSEPSVVQTCDVSTDTLGLDESSHVSVSTSPLKQSAVETLPRLEENETPAPPVPISGTAPPPPPPMPEISPPPLTISDFVPPPPPPINGMGPPPPPMPGMGPPPPPMPGMGPPPPPMPGMGPLPPGPPPPPMQGMGPPPPPMSGMGPPPPPMSGMGLPPPPPLPGGSEPPPPPGPMPFPTPPVGGWAANRAMLRKQPVNPEVPMKPLYWTRIIVPSTSAAASGRNKVRSFLPASTLYKVMTTILFHTISFLSISEESAHKPEDGAIWEKLEEAKIEDLKEFEELFSRQVVERKATKKKEEKPSKTQAVKILDGKRSQSVGILASSLHVEFTEIENAIYNFDTSSLNLEALQQIYEVTSPSTNRSSSSTSWRRFPCLRSESPASCSSHSFDDSISSIQSKLDNLKSTCDFLTSSESLKTVFAIILALGNYMNGGNRTRGQADGFGLEILAKLKDVKSKDSSVTLLHFIIRSFIKVRKIFTRTVTIRSGLSHRKMSRWAGLA</sequence>
<dbReference type="PROSITE" id="PS51444">
    <property type="entry name" value="FH2"/>
    <property type="match status" value="1"/>
</dbReference>
<comment type="caution">
    <text evidence="5">The sequence shown here is derived from an EMBL/GenBank/DDBJ whole genome shotgun (WGS) entry which is preliminary data.</text>
</comment>
<comment type="similarity">
    <text evidence="1">Belongs to the formin homology family. Cappuccino subfamily.</text>
</comment>
<feature type="compositionally biased region" description="Pro residues" evidence="3">
    <location>
        <begin position="160"/>
        <end position="293"/>
    </location>
</feature>
<dbReference type="Pfam" id="PF02181">
    <property type="entry name" value="FH2"/>
    <property type="match status" value="2"/>
</dbReference>
<keyword evidence="2" id="KW-0175">Coiled coil</keyword>
<feature type="compositionally biased region" description="Basic and acidic residues" evidence="3">
    <location>
        <begin position="78"/>
        <end position="103"/>
    </location>
</feature>
<dbReference type="InterPro" id="IPR042201">
    <property type="entry name" value="FH2_Formin_sf"/>
</dbReference>
<evidence type="ECO:0000256" key="2">
    <source>
        <dbReference type="SAM" id="Coils"/>
    </source>
</evidence>
<feature type="compositionally biased region" description="Low complexity" evidence="3">
    <location>
        <begin position="104"/>
        <end position="118"/>
    </location>
</feature>
<gene>
    <name evidence="5" type="ORF">TPAB3V08_LOCUS5837</name>
</gene>
<organism evidence="5 6">
    <name type="scientific">Timema podura</name>
    <name type="common">Walking stick</name>
    <dbReference type="NCBI Taxonomy" id="61482"/>
    <lineage>
        <taxon>Eukaryota</taxon>
        <taxon>Metazoa</taxon>
        <taxon>Ecdysozoa</taxon>
        <taxon>Arthropoda</taxon>
        <taxon>Hexapoda</taxon>
        <taxon>Insecta</taxon>
        <taxon>Pterygota</taxon>
        <taxon>Neoptera</taxon>
        <taxon>Polyneoptera</taxon>
        <taxon>Phasmatodea</taxon>
        <taxon>Timematodea</taxon>
        <taxon>Timematoidea</taxon>
        <taxon>Timematidae</taxon>
        <taxon>Timema</taxon>
    </lineage>
</organism>
<reference evidence="5" key="1">
    <citation type="submission" date="2021-03" db="EMBL/GenBank/DDBJ databases">
        <authorList>
            <person name="Tran Van P."/>
        </authorList>
    </citation>
    <scope>NUCLEOTIDE SEQUENCE</scope>
</reference>
<dbReference type="SMART" id="SM00498">
    <property type="entry name" value="FH2"/>
    <property type="match status" value="1"/>
</dbReference>
<dbReference type="PANTHER" id="PTHR45920">
    <property type="entry name" value="FORMIN HOMOLOGY 2 DOMAIN CONTAINING, ISOFORM I"/>
    <property type="match status" value="1"/>
</dbReference>
<evidence type="ECO:0000313" key="5">
    <source>
        <dbReference type="EMBL" id="CAG2058870.1"/>
    </source>
</evidence>
<proteinExistence type="inferred from homology"/>
<dbReference type="EMBL" id="CAJPIN010008168">
    <property type="protein sequence ID" value="CAG2058870.1"/>
    <property type="molecule type" value="Genomic_DNA"/>
</dbReference>
<feature type="compositionally biased region" description="Polar residues" evidence="3">
    <location>
        <begin position="135"/>
        <end position="148"/>
    </location>
</feature>
<feature type="domain" description="FH2" evidence="4">
    <location>
        <begin position="305"/>
        <end position="611"/>
    </location>
</feature>
<feature type="coiled-coil region" evidence="2">
    <location>
        <begin position="26"/>
        <end position="60"/>
    </location>
</feature>
<evidence type="ECO:0000259" key="4">
    <source>
        <dbReference type="PROSITE" id="PS51444"/>
    </source>
</evidence>
<keyword evidence="6" id="KW-1185">Reference proteome</keyword>
<feature type="region of interest" description="Disordered" evidence="3">
    <location>
        <begin position="68"/>
        <end position="294"/>
    </location>
</feature>
<dbReference type="Gene3D" id="1.20.58.2220">
    <property type="entry name" value="Formin, FH2 domain"/>
    <property type="match status" value="2"/>
</dbReference>
<evidence type="ECO:0000313" key="6">
    <source>
        <dbReference type="Proteomes" id="UP001153148"/>
    </source>
</evidence>
<accession>A0ABN7NYY5</accession>
<evidence type="ECO:0000256" key="3">
    <source>
        <dbReference type="SAM" id="MobiDB-lite"/>
    </source>
</evidence>